<comment type="caution">
    <text evidence="3">The sequence shown here is derived from an EMBL/GenBank/DDBJ whole genome shotgun (WGS) entry which is preliminary data.</text>
</comment>
<accession>A0AAW8V629</accession>
<proteinExistence type="predicted"/>
<dbReference type="Pfam" id="PF13910">
    <property type="entry name" value="DUF4209"/>
    <property type="match status" value="1"/>
</dbReference>
<dbReference type="EMBL" id="JANIEN010000004">
    <property type="protein sequence ID" value="MDT3452167.1"/>
    <property type="molecule type" value="Genomic_DNA"/>
</dbReference>
<dbReference type="RefSeq" id="WP_156732402.1">
    <property type="nucleotide sequence ID" value="NZ_CP033598.1"/>
</dbReference>
<feature type="domain" description="DUF7380" evidence="2">
    <location>
        <begin position="30"/>
        <end position="169"/>
    </location>
</feature>
<evidence type="ECO:0000313" key="4">
    <source>
        <dbReference type="Proteomes" id="UP001182304"/>
    </source>
</evidence>
<dbReference type="Proteomes" id="UP001182304">
    <property type="component" value="Unassembled WGS sequence"/>
</dbReference>
<protein>
    <submittedName>
        <fullName evidence="3">DUF4209 domain-containing protein</fullName>
    </submittedName>
</protein>
<evidence type="ECO:0000313" key="3">
    <source>
        <dbReference type="EMBL" id="MDT3452167.1"/>
    </source>
</evidence>
<gene>
    <name evidence="3" type="ORF">NQF69_05165</name>
</gene>
<dbReference type="AlphaFoldDB" id="A0AAW8V629"/>
<evidence type="ECO:0000259" key="1">
    <source>
        <dbReference type="Pfam" id="PF13910"/>
    </source>
</evidence>
<feature type="domain" description="DUF4209" evidence="1">
    <location>
        <begin position="496"/>
        <end position="586"/>
    </location>
</feature>
<dbReference type="Pfam" id="PF24098">
    <property type="entry name" value="DUF7380"/>
    <property type="match status" value="1"/>
</dbReference>
<sequence length="592" mass="67513">MPNLEFCEKEILKQKCTEVFSLLKRPNEPYSVFEIASAFSSQANKEKDKKIAETLTLLAKVTSPTLQPTSRNEAFIASCSNPYPIFTPTLLTSEELDSLADILEEIEQPILKARIADILWIYAKPKKREHCITAIKSYLAIEASNNFSYLDIYDLWERASYLSVSLKDQTILEEVKNKILQEVENASIHWDFHTLRISEIILNTGLDNSILQQLGEKLLEITLSQKFENYFNAKNEYISGAKSIFEKIQNSEKIAECDHLLGKLHEEQGDLNKSHSNITANHNYRQALLFYRKIPKRYRNKFCIDDTKLNNLINRINTSAQSMIDEFTLVKTPEIDVSKLKQVAIAHVANKNDISLALGYFSGVSPFNLNSILQRTEGIASKTIFQNLSSHSCFSSDGRLIQEIPPLTQENKDQVIFLKAIHDFPVIDMKSEVFTFIKPALMQLQSEYAIPKEILISLCKHSRIVPDNRVISVAEALFQGFEYNFGNAIHLLTPQVENMVRQCLKNNGVITTHTDPDGKENERSLSSLLDDEQSRKLLGDDLWFELQAVFTHPLGANLRNKVAHGLLDDGDSNSYTCIYAWWMVLRVIIRNI</sequence>
<dbReference type="InterPro" id="IPR055804">
    <property type="entry name" value="DUF7380"/>
</dbReference>
<reference evidence="3" key="1">
    <citation type="submission" date="2022-07" db="EMBL/GenBank/DDBJ databases">
        <title>Sequence of Pasteurella multocoda 17BRD-035.</title>
        <authorList>
            <person name="Roy Chowdhury P."/>
            <person name="Alhamami T."/>
            <person name="Trott D.J."/>
            <person name="Djordvevic S.P."/>
        </authorList>
    </citation>
    <scope>NUCLEOTIDE SEQUENCE</scope>
    <source>
        <strain evidence="3">17BRD-035</strain>
    </source>
</reference>
<evidence type="ECO:0000259" key="2">
    <source>
        <dbReference type="Pfam" id="PF24098"/>
    </source>
</evidence>
<organism evidence="3 4">
    <name type="scientific">Pasteurella multocida</name>
    <dbReference type="NCBI Taxonomy" id="747"/>
    <lineage>
        <taxon>Bacteria</taxon>
        <taxon>Pseudomonadati</taxon>
        <taxon>Pseudomonadota</taxon>
        <taxon>Gammaproteobacteria</taxon>
        <taxon>Pasteurellales</taxon>
        <taxon>Pasteurellaceae</taxon>
        <taxon>Pasteurella</taxon>
    </lineage>
</organism>
<dbReference type="InterPro" id="IPR025209">
    <property type="entry name" value="DUF4209"/>
</dbReference>
<name>A0AAW8V629_PASMD</name>